<protein>
    <submittedName>
        <fullName evidence="2">Uncharacterized protein</fullName>
    </submittedName>
</protein>
<dbReference type="EMBL" id="JAGGNH010000001">
    <property type="protein sequence ID" value="KAJ0987732.1"/>
    <property type="molecule type" value="Genomic_DNA"/>
</dbReference>
<proteinExistence type="inferred from homology"/>
<dbReference type="Pfam" id="PF02519">
    <property type="entry name" value="Auxin_inducible"/>
    <property type="match status" value="1"/>
</dbReference>
<keyword evidence="3" id="KW-1185">Reference proteome</keyword>
<gene>
    <name evidence="2" type="ORF">J5N97_006088</name>
</gene>
<accession>A0A9D5DBS7</accession>
<comment type="similarity">
    <text evidence="1">Belongs to the ARG7 family.</text>
</comment>
<evidence type="ECO:0000313" key="3">
    <source>
        <dbReference type="Proteomes" id="UP001085076"/>
    </source>
</evidence>
<comment type="caution">
    <text evidence="2">The sequence shown here is derived from an EMBL/GenBank/DDBJ whole genome shotgun (WGS) entry which is preliminary data.</text>
</comment>
<dbReference type="PANTHER" id="PTHR31374">
    <property type="entry name" value="AUXIN-INDUCED PROTEIN-LIKE-RELATED"/>
    <property type="match status" value="1"/>
</dbReference>
<name>A0A9D5DBS7_9LILI</name>
<reference evidence="2" key="1">
    <citation type="submission" date="2021-03" db="EMBL/GenBank/DDBJ databases">
        <authorList>
            <person name="Li Z."/>
            <person name="Yang C."/>
        </authorList>
    </citation>
    <scope>NUCLEOTIDE SEQUENCE</scope>
    <source>
        <strain evidence="2">Dzin_1.0</strain>
        <tissue evidence="2">Leaf</tissue>
    </source>
</reference>
<dbReference type="InterPro" id="IPR003676">
    <property type="entry name" value="SAUR_fam"/>
</dbReference>
<dbReference type="Proteomes" id="UP001085076">
    <property type="component" value="Miscellaneous, Linkage group lg01"/>
</dbReference>
<dbReference type="OrthoDB" id="660486at2759"/>
<organism evidence="2 3">
    <name type="scientific">Dioscorea zingiberensis</name>
    <dbReference type="NCBI Taxonomy" id="325984"/>
    <lineage>
        <taxon>Eukaryota</taxon>
        <taxon>Viridiplantae</taxon>
        <taxon>Streptophyta</taxon>
        <taxon>Embryophyta</taxon>
        <taxon>Tracheophyta</taxon>
        <taxon>Spermatophyta</taxon>
        <taxon>Magnoliopsida</taxon>
        <taxon>Liliopsida</taxon>
        <taxon>Dioscoreales</taxon>
        <taxon>Dioscoreaceae</taxon>
        <taxon>Dioscorea</taxon>
    </lineage>
</organism>
<dbReference type="AlphaFoldDB" id="A0A9D5DBS7"/>
<dbReference type="PANTHER" id="PTHR31374:SF29">
    <property type="entry name" value="SAUR-LIKE AUXIN-RESPONSIVE PROTEIN FAMILY"/>
    <property type="match status" value="1"/>
</dbReference>
<reference evidence="2" key="2">
    <citation type="journal article" date="2022" name="Hortic Res">
        <title>The genome of Dioscorea zingiberensis sheds light on the biosynthesis, origin and evolution of the medicinally important diosgenin saponins.</title>
        <authorList>
            <person name="Li Y."/>
            <person name="Tan C."/>
            <person name="Li Z."/>
            <person name="Guo J."/>
            <person name="Li S."/>
            <person name="Chen X."/>
            <person name="Wang C."/>
            <person name="Dai X."/>
            <person name="Yang H."/>
            <person name="Song W."/>
            <person name="Hou L."/>
            <person name="Xu J."/>
            <person name="Tong Z."/>
            <person name="Xu A."/>
            <person name="Yuan X."/>
            <person name="Wang W."/>
            <person name="Yang Q."/>
            <person name="Chen L."/>
            <person name="Sun Z."/>
            <person name="Wang K."/>
            <person name="Pan B."/>
            <person name="Chen J."/>
            <person name="Bao Y."/>
            <person name="Liu F."/>
            <person name="Qi X."/>
            <person name="Gang D.R."/>
            <person name="Wen J."/>
            <person name="Li J."/>
        </authorList>
    </citation>
    <scope>NUCLEOTIDE SEQUENCE</scope>
    <source>
        <strain evidence="2">Dzin_1.0</strain>
    </source>
</reference>
<dbReference type="GO" id="GO:0009733">
    <property type="term" value="P:response to auxin"/>
    <property type="evidence" value="ECO:0007669"/>
    <property type="project" value="InterPro"/>
</dbReference>
<evidence type="ECO:0000256" key="1">
    <source>
        <dbReference type="ARBA" id="ARBA00006974"/>
    </source>
</evidence>
<evidence type="ECO:0000313" key="2">
    <source>
        <dbReference type="EMBL" id="KAJ0987732.1"/>
    </source>
</evidence>
<sequence>MPGVADHHHHHRFHLWRRRSTQRKGLVGIRVGPEGAEQKRFEVPVAYLGHPLFLGLLHDSEEAYGFDHDGPISIPCDVDHFLRVEAVIESQMSSSCGAADHHRRRPRHFSFSGIFGF</sequence>